<dbReference type="Pfam" id="PF00319">
    <property type="entry name" value="SRF-TF"/>
    <property type="match status" value="1"/>
</dbReference>
<comment type="subcellular location">
    <subcellularLocation>
        <location evidence="1">Nucleus</location>
    </subcellularLocation>
</comment>
<dbReference type="PROSITE" id="PS51297">
    <property type="entry name" value="K_BOX"/>
    <property type="match status" value="1"/>
</dbReference>
<evidence type="ECO:0000256" key="6">
    <source>
        <dbReference type="SAM" id="Coils"/>
    </source>
</evidence>
<name>A0A0K0M722_PINTB</name>
<dbReference type="Gene3D" id="3.40.1810.10">
    <property type="entry name" value="Transcription factor, MADS-box"/>
    <property type="match status" value="1"/>
</dbReference>
<dbReference type="GO" id="GO:0046983">
    <property type="term" value="F:protein dimerization activity"/>
    <property type="evidence" value="ECO:0007669"/>
    <property type="project" value="InterPro"/>
</dbReference>
<evidence type="ECO:0000256" key="4">
    <source>
        <dbReference type="ARBA" id="ARBA00023163"/>
    </source>
</evidence>
<protein>
    <submittedName>
        <fullName evidence="10">MADS4</fullName>
    </submittedName>
</protein>
<dbReference type="PRINTS" id="PR00404">
    <property type="entry name" value="MADSDOMAIN"/>
</dbReference>
<dbReference type="SUPFAM" id="SSF55455">
    <property type="entry name" value="SRF-like"/>
    <property type="match status" value="1"/>
</dbReference>
<dbReference type="CDD" id="cd00265">
    <property type="entry name" value="MADS_MEF2_like"/>
    <property type="match status" value="1"/>
</dbReference>
<keyword evidence="5" id="KW-0539">Nucleus</keyword>
<keyword evidence="6" id="KW-0175">Coiled coil</keyword>
<feature type="coiled-coil region" evidence="6">
    <location>
        <begin position="88"/>
        <end position="115"/>
    </location>
</feature>
<dbReference type="GO" id="GO:0000977">
    <property type="term" value="F:RNA polymerase II transcription regulatory region sequence-specific DNA binding"/>
    <property type="evidence" value="ECO:0007669"/>
    <property type="project" value="InterPro"/>
</dbReference>
<dbReference type="PANTHER" id="PTHR48019">
    <property type="entry name" value="SERUM RESPONSE FACTOR HOMOLOG"/>
    <property type="match status" value="1"/>
</dbReference>
<feature type="compositionally biased region" description="Polar residues" evidence="7">
    <location>
        <begin position="211"/>
        <end position="224"/>
    </location>
</feature>
<dbReference type="InterPro" id="IPR002487">
    <property type="entry name" value="TF_Kbox"/>
</dbReference>
<evidence type="ECO:0000256" key="7">
    <source>
        <dbReference type="SAM" id="MobiDB-lite"/>
    </source>
</evidence>
<dbReference type="InterPro" id="IPR036879">
    <property type="entry name" value="TF_MADSbox_sf"/>
</dbReference>
<dbReference type="InterPro" id="IPR050142">
    <property type="entry name" value="MADS-box/MEF2_TF"/>
</dbReference>
<evidence type="ECO:0000256" key="2">
    <source>
        <dbReference type="ARBA" id="ARBA00023015"/>
    </source>
</evidence>
<feature type="domain" description="MADS-box" evidence="8">
    <location>
        <begin position="1"/>
        <end position="61"/>
    </location>
</feature>
<organism evidence="10">
    <name type="scientific">Pinus tabuliformis</name>
    <name type="common">Chinese red pine</name>
    <name type="synonym">Pinus leucosperma</name>
    <dbReference type="NCBI Taxonomy" id="88731"/>
    <lineage>
        <taxon>Eukaryota</taxon>
        <taxon>Viridiplantae</taxon>
        <taxon>Streptophyta</taxon>
        <taxon>Embryophyta</taxon>
        <taxon>Tracheophyta</taxon>
        <taxon>Spermatophyta</taxon>
        <taxon>Pinopsida</taxon>
        <taxon>Pinidae</taxon>
        <taxon>Conifers I</taxon>
        <taxon>Pinales</taxon>
        <taxon>Pinaceae</taxon>
        <taxon>Pinus</taxon>
        <taxon>Pinus subgen. Pinus</taxon>
    </lineage>
</organism>
<dbReference type="InterPro" id="IPR033896">
    <property type="entry name" value="MEF2-like_N"/>
</dbReference>
<evidence type="ECO:0000256" key="3">
    <source>
        <dbReference type="ARBA" id="ARBA00023125"/>
    </source>
</evidence>
<evidence type="ECO:0000259" key="9">
    <source>
        <dbReference type="PROSITE" id="PS51297"/>
    </source>
</evidence>
<evidence type="ECO:0000256" key="1">
    <source>
        <dbReference type="ARBA" id="ARBA00004123"/>
    </source>
</evidence>
<feature type="domain" description="K-box" evidence="9">
    <location>
        <begin position="88"/>
        <end position="178"/>
    </location>
</feature>
<keyword evidence="4" id="KW-0804">Transcription</keyword>
<dbReference type="GO" id="GO:0003700">
    <property type="term" value="F:DNA-binding transcription factor activity"/>
    <property type="evidence" value="ECO:0007669"/>
    <property type="project" value="InterPro"/>
</dbReference>
<reference evidence="10" key="1">
    <citation type="submission" date="2014-04" db="EMBL/GenBank/DDBJ databases">
        <title>The genes involved in the male and female cone development in Pinus tabuliformis.</title>
        <authorList>
            <person name="Niu S."/>
            <person name="Li W."/>
            <person name="Chen X."/>
        </authorList>
    </citation>
    <scope>NUCLEOTIDE SEQUENCE</scope>
</reference>
<keyword evidence="3" id="KW-0238">DNA-binding</keyword>
<dbReference type="InterPro" id="IPR002100">
    <property type="entry name" value="TF_MADSbox"/>
</dbReference>
<dbReference type="AlphaFoldDB" id="A0A0K0M722"/>
<dbReference type="GO" id="GO:0045944">
    <property type="term" value="P:positive regulation of transcription by RNA polymerase II"/>
    <property type="evidence" value="ECO:0007669"/>
    <property type="project" value="InterPro"/>
</dbReference>
<feature type="region of interest" description="Disordered" evidence="7">
    <location>
        <begin position="195"/>
        <end position="224"/>
    </location>
</feature>
<accession>A0A0K0M722</accession>
<dbReference type="EMBL" id="KJ711077">
    <property type="protein sequence ID" value="AJP06322.1"/>
    <property type="molecule type" value="mRNA"/>
</dbReference>
<evidence type="ECO:0000256" key="5">
    <source>
        <dbReference type="ARBA" id="ARBA00023242"/>
    </source>
</evidence>
<dbReference type="PROSITE" id="PS50066">
    <property type="entry name" value="MADS_BOX_2"/>
    <property type="match status" value="1"/>
</dbReference>
<dbReference type="GO" id="GO:0005634">
    <property type="term" value="C:nucleus"/>
    <property type="evidence" value="ECO:0007669"/>
    <property type="project" value="UniProtKB-SubCell"/>
</dbReference>
<keyword evidence="2" id="KW-0805">Transcription regulation</keyword>
<dbReference type="Pfam" id="PF01486">
    <property type="entry name" value="K-box"/>
    <property type="match status" value="1"/>
</dbReference>
<dbReference type="SMART" id="SM00432">
    <property type="entry name" value="MADS"/>
    <property type="match status" value="1"/>
</dbReference>
<evidence type="ECO:0000259" key="8">
    <source>
        <dbReference type="PROSITE" id="PS50066"/>
    </source>
</evidence>
<proteinExistence type="evidence at transcript level"/>
<sequence>MGKKRVELKRIQNPSSRHATFSKRKNGLLKKAFELSVLCDAEVALIIFSETSKIYEFASNNDMAAILGKYRVHEEGTETSSPTSLQNVKYHESGLEKLQEKLNALQKKEKNLIGEDLEVLTMKELQRLEKQLQIGMKRISDRKMRIFSQSSKLLTHKVRALEDENKKLQTKIGTRGESSTSVQETAAVHQTNLHLGLNTLPNGPSEMTGDGDNSQIGETEISNV</sequence>
<evidence type="ECO:0000313" key="10">
    <source>
        <dbReference type="EMBL" id="AJP06322.1"/>
    </source>
</evidence>